<dbReference type="EMBL" id="JACJPW010000100">
    <property type="protein sequence ID" value="MBD2184940.1"/>
    <property type="molecule type" value="Genomic_DNA"/>
</dbReference>
<dbReference type="InterPro" id="IPR032267">
    <property type="entry name" value="DUF4832"/>
</dbReference>
<accession>A0A926ZJE7</accession>
<feature type="domain" description="DUF4832" evidence="1">
    <location>
        <begin position="216"/>
        <end position="426"/>
    </location>
</feature>
<sequence length="463" mass="52918">MLLTSCVSTLARNDSKKTISYESSLEDFTNPERGFFIAIDPVRNQDTSPLELSELRKIGSKNITLVRRIYLLSKFRNGIISQSFLEMISQDCETARKAGIKLIIRFSYNWVGGGDDAPRDTILSHIEQLTPILKANYDAIAYIEAGFIGYWGEWNRSSNGLDKNNEDRKAILFKLLSALPKERMVAIRYPRHKPEAFNNSKNLEDREAFNGSDRSRTGFHNDCFLASIDDKGTYRSTIPIIVDAQKKYLNIENLYVVQGGETCQPSEYDDCPNTLKELSRMRWSALNMDNPDAREIVKKWQTQGCLPEIKRKLGYRLRLAKTAMPDLVKAGNKLTMKLEIINDGWAGLYNPRTLEVILRNRQNRLEYYLPVKEDPRRWMPGTTQIVNIEGGIPKTMPPGVYEVLLNLPDPAPRLYNRPEYSIRFANKNVWSATTGYNSLLRNVIIAGSGESSNYSGELFFRVR</sequence>
<reference evidence="3" key="1">
    <citation type="journal article" date="2015" name="ISME J.">
        <title>Draft Genome Sequence of Streptomyces incarnatus NRRL8089, which Produces the Nucleoside Antibiotic Sinefungin.</title>
        <authorList>
            <person name="Oshima K."/>
            <person name="Hattori M."/>
            <person name="Shimizu H."/>
            <person name="Fukuda K."/>
            <person name="Nemoto M."/>
            <person name="Inagaki K."/>
            <person name="Tamura T."/>
        </authorList>
    </citation>
    <scope>NUCLEOTIDE SEQUENCE</scope>
    <source>
        <strain evidence="3">FACHB-1375</strain>
    </source>
</reference>
<keyword evidence="4" id="KW-1185">Reference proteome</keyword>
<evidence type="ECO:0000259" key="2">
    <source>
        <dbReference type="Pfam" id="PF16173"/>
    </source>
</evidence>
<name>A0A926ZJE7_9CYAN</name>
<dbReference type="Pfam" id="PF16173">
    <property type="entry name" value="DUF4874"/>
    <property type="match status" value="1"/>
</dbReference>
<evidence type="ECO:0000313" key="3">
    <source>
        <dbReference type="EMBL" id="MBD2184940.1"/>
    </source>
</evidence>
<organism evidence="3 4">
    <name type="scientific">Aerosakkonema funiforme FACHB-1375</name>
    <dbReference type="NCBI Taxonomy" id="2949571"/>
    <lineage>
        <taxon>Bacteria</taxon>
        <taxon>Bacillati</taxon>
        <taxon>Cyanobacteriota</taxon>
        <taxon>Cyanophyceae</taxon>
        <taxon>Oscillatoriophycideae</taxon>
        <taxon>Aerosakkonematales</taxon>
        <taxon>Aerosakkonemataceae</taxon>
        <taxon>Aerosakkonema</taxon>
    </lineage>
</organism>
<dbReference type="AlphaFoldDB" id="A0A926ZJE7"/>
<comment type="caution">
    <text evidence="3">The sequence shown here is derived from an EMBL/GenBank/DDBJ whole genome shotgun (WGS) entry which is preliminary data.</text>
</comment>
<evidence type="ECO:0000313" key="4">
    <source>
        <dbReference type="Proteomes" id="UP000641646"/>
    </source>
</evidence>
<proteinExistence type="predicted"/>
<gene>
    <name evidence="3" type="ORF">H6G03_28360</name>
</gene>
<evidence type="ECO:0000259" key="1">
    <source>
        <dbReference type="Pfam" id="PF16116"/>
    </source>
</evidence>
<protein>
    <submittedName>
        <fullName evidence="3">DUF4832 domain-containing protein</fullName>
    </submittedName>
</protein>
<reference evidence="3" key="2">
    <citation type="submission" date="2020-08" db="EMBL/GenBank/DDBJ databases">
        <authorList>
            <person name="Chen M."/>
            <person name="Teng W."/>
            <person name="Zhao L."/>
            <person name="Hu C."/>
            <person name="Zhou Y."/>
            <person name="Han B."/>
            <person name="Song L."/>
            <person name="Shu W."/>
        </authorList>
    </citation>
    <scope>NUCLEOTIDE SEQUENCE</scope>
    <source>
        <strain evidence="3">FACHB-1375</strain>
    </source>
</reference>
<dbReference type="Proteomes" id="UP000641646">
    <property type="component" value="Unassembled WGS sequence"/>
</dbReference>
<dbReference type="Pfam" id="PF16116">
    <property type="entry name" value="DUF4832"/>
    <property type="match status" value="1"/>
</dbReference>
<feature type="domain" description="DUF4874" evidence="2">
    <location>
        <begin position="30"/>
        <end position="192"/>
    </location>
</feature>
<dbReference type="InterPro" id="IPR032379">
    <property type="entry name" value="DUF4874"/>
</dbReference>
<dbReference type="RefSeq" id="WP_190472318.1">
    <property type="nucleotide sequence ID" value="NZ_JACJPW010000100.1"/>
</dbReference>